<dbReference type="PANTHER" id="PTHR45138">
    <property type="entry name" value="REGULATORY COMPONENTS OF SENSORY TRANSDUCTION SYSTEM"/>
    <property type="match status" value="1"/>
</dbReference>
<dbReference type="FunFam" id="3.30.70.270:FF:000001">
    <property type="entry name" value="Diguanylate cyclase domain protein"/>
    <property type="match status" value="1"/>
</dbReference>
<evidence type="ECO:0000313" key="4">
    <source>
        <dbReference type="EMBL" id="AGF79971.1"/>
    </source>
</evidence>
<dbReference type="GO" id="GO:0043709">
    <property type="term" value="P:cell adhesion involved in single-species biofilm formation"/>
    <property type="evidence" value="ECO:0007669"/>
    <property type="project" value="TreeGrafter"/>
</dbReference>
<dbReference type="InterPro" id="IPR000160">
    <property type="entry name" value="GGDEF_dom"/>
</dbReference>
<dbReference type="KEGG" id="dsf:UWK_03455"/>
<dbReference type="EMBL" id="CP003985">
    <property type="protein sequence ID" value="AGF79971.1"/>
    <property type="molecule type" value="Genomic_DNA"/>
</dbReference>
<dbReference type="eggNOG" id="COG3706">
    <property type="taxonomic scope" value="Bacteria"/>
</dbReference>
<dbReference type="GO" id="GO:0005886">
    <property type="term" value="C:plasma membrane"/>
    <property type="evidence" value="ECO:0007669"/>
    <property type="project" value="TreeGrafter"/>
</dbReference>
<dbReference type="Pfam" id="PF00990">
    <property type="entry name" value="GGDEF"/>
    <property type="match status" value="1"/>
</dbReference>
<comment type="catalytic activity">
    <reaction evidence="2">
        <text>2 GTP = 3',3'-c-di-GMP + 2 diphosphate</text>
        <dbReference type="Rhea" id="RHEA:24898"/>
        <dbReference type="ChEBI" id="CHEBI:33019"/>
        <dbReference type="ChEBI" id="CHEBI:37565"/>
        <dbReference type="ChEBI" id="CHEBI:58805"/>
        <dbReference type="EC" id="2.7.7.65"/>
    </reaction>
</comment>
<dbReference type="SMART" id="SM00267">
    <property type="entry name" value="GGDEF"/>
    <property type="match status" value="1"/>
</dbReference>
<sequence>MSIKMSISHTASIDQKSDALDQVWVELDHFRRQTERLDLMNKLHGRMAGVLDVSGMIEAYSVWLMPQVEHELVGYKNQVRSKKHLFCSGHGPKRRSIIAFAEKILNNADQEAKAYMSEDGHYAHKWLIETAEDAGILIILKNDKALSDNEISLINESLLVLAESLRRGIEYEELFESARKDALTGLANRRVFDERILDIMRGARRYHRPLTMASLDLDHFKQINDNLGHKQGDVVLKKVADIFREGIRSTDMLVRFGGDEFILVMDDTDEKSARILAERLCLAIDELNIWANSETKLGVSIGMTQWRLEENLDEWMQRVDDILYNAKSEGRSRVTVC</sequence>
<dbReference type="GO" id="GO:0052621">
    <property type="term" value="F:diguanylate cyclase activity"/>
    <property type="evidence" value="ECO:0007669"/>
    <property type="project" value="UniProtKB-EC"/>
</dbReference>
<evidence type="ECO:0000256" key="1">
    <source>
        <dbReference type="ARBA" id="ARBA00012528"/>
    </source>
</evidence>
<dbReference type="GO" id="GO:1902201">
    <property type="term" value="P:negative regulation of bacterial-type flagellum-dependent cell motility"/>
    <property type="evidence" value="ECO:0007669"/>
    <property type="project" value="TreeGrafter"/>
</dbReference>
<keyword evidence="5" id="KW-1185">Reference proteome</keyword>
<evidence type="ECO:0000256" key="2">
    <source>
        <dbReference type="ARBA" id="ARBA00034247"/>
    </source>
</evidence>
<dbReference type="Proteomes" id="UP000011721">
    <property type="component" value="Chromosome"/>
</dbReference>
<evidence type="ECO:0000259" key="3">
    <source>
        <dbReference type="PROSITE" id="PS50887"/>
    </source>
</evidence>
<organism evidence="4 5">
    <name type="scientific">Desulfocapsa sulfexigens (strain DSM 10523 / SB164P1)</name>
    <dbReference type="NCBI Taxonomy" id="1167006"/>
    <lineage>
        <taxon>Bacteria</taxon>
        <taxon>Pseudomonadati</taxon>
        <taxon>Thermodesulfobacteriota</taxon>
        <taxon>Desulfobulbia</taxon>
        <taxon>Desulfobulbales</taxon>
        <taxon>Desulfocapsaceae</taxon>
        <taxon>Desulfocapsa</taxon>
    </lineage>
</organism>
<dbReference type="CDD" id="cd01949">
    <property type="entry name" value="GGDEF"/>
    <property type="match status" value="1"/>
</dbReference>
<evidence type="ECO:0000313" key="5">
    <source>
        <dbReference type="Proteomes" id="UP000011721"/>
    </source>
</evidence>
<dbReference type="InterPro" id="IPR050469">
    <property type="entry name" value="Diguanylate_Cyclase"/>
</dbReference>
<dbReference type="RefSeq" id="WP_015405653.1">
    <property type="nucleotide sequence ID" value="NC_020304.1"/>
</dbReference>
<dbReference type="InterPro" id="IPR043128">
    <property type="entry name" value="Rev_trsase/Diguanyl_cyclase"/>
</dbReference>
<dbReference type="SUPFAM" id="SSF55073">
    <property type="entry name" value="Nucleotide cyclase"/>
    <property type="match status" value="1"/>
</dbReference>
<dbReference type="HOGENOM" id="CLU_836085_0_0_7"/>
<dbReference type="STRING" id="1167006.UWK_03455"/>
<dbReference type="Gene3D" id="3.30.70.270">
    <property type="match status" value="1"/>
</dbReference>
<gene>
    <name evidence="4" type="ordered locus">UWK_03455</name>
</gene>
<dbReference type="AlphaFoldDB" id="M1PUI1"/>
<dbReference type="PROSITE" id="PS50887">
    <property type="entry name" value="GGDEF"/>
    <property type="match status" value="1"/>
</dbReference>
<reference evidence="5" key="1">
    <citation type="journal article" date="2013" name="Stand. Genomic Sci.">
        <title>Complete genome sequence of Desulfocapsa sulfexigens, a marine deltaproteobacterium specialized in disproportionating inorganic sulfur compounds.</title>
        <authorList>
            <person name="Finster K.W."/>
            <person name="Kjeldsen K.U."/>
            <person name="Kube M."/>
            <person name="Reinhardt R."/>
            <person name="Mussmann M."/>
            <person name="Amann R."/>
            <person name="Schreiber L."/>
        </authorList>
    </citation>
    <scope>NUCLEOTIDE SEQUENCE [LARGE SCALE GENOMIC DNA]</scope>
    <source>
        <strain evidence="5">DSM 10523 / SB164P1</strain>
    </source>
</reference>
<dbReference type="NCBIfam" id="TIGR00254">
    <property type="entry name" value="GGDEF"/>
    <property type="match status" value="1"/>
</dbReference>
<protein>
    <recommendedName>
        <fullName evidence="1">diguanylate cyclase</fullName>
        <ecNumber evidence="1">2.7.7.65</ecNumber>
    </recommendedName>
</protein>
<name>M1PUI1_DESSD</name>
<proteinExistence type="predicted"/>
<dbReference type="EC" id="2.7.7.65" evidence="1"/>
<dbReference type="PANTHER" id="PTHR45138:SF9">
    <property type="entry name" value="DIGUANYLATE CYCLASE DGCM-RELATED"/>
    <property type="match status" value="1"/>
</dbReference>
<dbReference type="InterPro" id="IPR029787">
    <property type="entry name" value="Nucleotide_cyclase"/>
</dbReference>
<accession>M1PUI1</accession>
<feature type="domain" description="GGDEF" evidence="3">
    <location>
        <begin position="208"/>
        <end position="337"/>
    </location>
</feature>